<dbReference type="Proteomes" id="UP000321899">
    <property type="component" value="Unassembled WGS sequence"/>
</dbReference>
<comment type="caution">
    <text evidence="1">The sequence shown here is derived from an EMBL/GenBank/DDBJ whole genome shotgun (WGS) entry which is preliminary data.</text>
</comment>
<gene>
    <name evidence="1" type="ORF">FIM25_03880</name>
</gene>
<evidence type="ECO:0008006" key="3">
    <source>
        <dbReference type="Google" id="ProtNLM"/>
    </source>
</evidence>
<keyword evidence="2" id="KW-1185">Reference proteome</keyword>
<evidence type="ECO:0000313" key="2">
    <source>
        <dbReference type="Proteomes" id="UP000321899"/>
    </source>
</evidence>
<proteinExistence type="predicted"/>
<reference evidence="1 2" key="1">
    <citation type="submission" date="2019-06" db="EMBL/GenBank/DDBJ databases">
        <title>Desulfobotulus mexicanus sp. nov., a novel sulfate-reducing bacterium isolated from the sediment of an alkaline crater lake in Mexico.</title>
        <authorList>
            <person name="Hirschler-Rea A."/>
        </authorList>
    </citation>
    <scope>NUCLEOTIDE SEQUENCE [LARGE SCALE GENOMIC DNA]</scope>
    <source>
        <strain evidence="1 2">PAR22N</strain>
    </source>
</reference>
<accession>A0A5Q4VGU4</accession>
<dbReference type="Gene3D" id="1.25.40.10">
    <property type="entry name" value="Tetratricopeptide repeat domain"/>
    <property type="match status" value="1"/>
</dbReference>
<protein>
    <recommendedName>
        <fullName evidence="3">Tetratricopeptide repeat protein</fullName>
    </recommendedName>
</protein>
<dbReference type="InterPro" id="IPR011990">
    <property type="entry name" value="TPR-like_helical_dom_sf"/>
</dbReference>
<evidence type="ECO:0000313" key="1">
    <source>
        <dbReference type="EMBL" id="TYT75587.1"/>
    </source>
</evidence>
<sequence>MKNMQATNFLLKFFFTICLIVVMGGCASYSKQIDQATAAFRDGDFPTAEQKMQEVLEADRNNLLRYMELGVIRHELGDYSESNRLLEQAYQLSEGLFGTSVRELMTRASTNAGMLTYKSEVFEKTYIHYYKMLNYIFLAQGDLSREEKNQLLDAVRIEGRRAQILLDERVFQAGSYEEAEEEKAKLLNQIMSIYAKLNGEVINPRELTFRDNAFMHYIMGVMYEKYGELDNARISYERAASVYERGYVKQYGLDPGMVDQAKFDTARILKSQRDPRWQRVASTISNKDLKNQLNAYLPGQQANLLIIQEVDLTSPKGELNLIMKLNTRQKQLEIRPLLIGTREEQGYQLSWFYYLYAPKGILDAVQRIHQEGYYNPNEIRPKTIGVGPLLSVMEQVPGLISALETGVRLAVPLFYYDDPPFTSRLTVDGHSTGSMMDADNIAGLHMANTLVSAQSALTEAMAVESLRLSTCLLTGMPPFGCSLAAAATCMADTRSWLTLPHTIRIKRLNLPEGQYQMNIISENKNFRNDERFNAELISGKIQIVRKRTIYKP</sequence>
<dbReference type="SUPFAM" id="SSF48452">
    <property type="entry name" value="TPR-like"/>
    <property type="match status" value="1"/>
</dbReference>
<dbReference type="AlphaFoldDB" id="A0A5Q4VGU4"/>
<dbReference type="OrthoDB" id="9769023at2"/>
<dbReference type="RefSeq" id="WP_139446506.1">
    <property type="nucleotide sequence ID" value="NZ_VDMB01000003.1"/>
</dbReference>
<name>A0A5Q4VGU4_9BACT</name>
<organism evidence="1 2">
    <name type="scientific">Desulfobotulus mexicanus</name>
    <dbReference type="NCBI Taxonomy" id="2586642"/>
    <lineage>
        <taxon>Bacteria</taxon>
        <taxon>Pseudomonadati</taxon>
        <taxon>Thermodesulfobacteriota</taxon>
        <taxon>Desulfobacteria</taxon>
        <taxon>Desulfobacterales</taxon>
        <taxon>Desulfobacteraceae</taxon>
        <taxon>Desulfobotulus</taxon>
    </lineage>
</organism>
<dbReference type="PROSITE" id="PS51257">
    <property type="entry name" value="PROKAR_LIPOPROTEIN"/>
    <property type="match status" value="1"/>
</dbReference>
<dbReference type="EMBL" id="VDMB01000003">
    <property type="protein sequence ID" value="TYT75587.1"/>
    <property type="molecule type" value="Genomic_DNA"/>
</dbReference>